<name>A0A1H3P6A3_9FIRM</name>
<sequence>MKKQIKILIMMFVLVMAFSITASAHELWIETNEVGDGEEIKVEVLWGHRGDFLDNADHENYRLFVRYPNDTVEELELERRGVQPRSFIVPTEKGEYVFWAERKPSAFTREDITTLSVQMAKNVFRFGEGNTTLEQPTDMPLEIIPLSNIDRGNFKGKVLLEGETVEGASVSVYGPGESTVMTESNAEGIFEVDIREAGSWLVKANIATEEEGEMEETAYTQVSRTTTLVFDIEQEELVTDTNSEAVATDESIINTSNSSTNMIFPGVIGLFLGVAATLVFTKKKSMRNIDK</sequence>
<evidence type="ECO:0000256" key="2">
    <source>
        <dbReference type="SAM" id="SignalP"/>
    </source>
</evidence>
<dbReference type="AlphaFoldDB" id="A0A1H3P6A3"/>
<feature type="signal peptide" evidence="2">
    <location>
        <begin position="1"/>
        <end position="24"/>
    </location>
</feature>
<keyword evidence="1" id="KW-0472">Membrane</keyword>
<evidence type="ECO:0000256" key="1">
    <source>
        <dbReference type="SAM" id="Phobius"/>
    </source>
</evidence>
<feature type="transmembrane region" description="Helical" evidence="1">
    <location>
        <begin position="262"/>
        <end position="281"/>
    </location>
</feature>
<feature type="chain" id="PRO_5011684954" evidence="2">
    <location>
        <begin position="25"/>
        <end position="291"/>
    </location>
</feature>
<accession>A0A1H3P6A3</accession>
<keyword evidence="1" id="KW-0812">Transmembrane</keyword>
<dbReference type="Proteomes" id="UP000199230">
    <property type="component" value="Unassembled WGS sequence"/>
</dbReference>
<dbReference type="EMBL" id="FNPV01000006">
    <property type="protein sequence ID" value="SDY96570.1"/>
    <property type="molecule type" value="Genomic_DNA"/>
</dbReference>
<proteinExistence type="predicted"/>
<keyword evidence="2" id="KW-0732">Signal</keyword>
<gene>
    <name evidence="3" type="ORF">SAMN05192546_10631</name>
</gene>
<keyword evidence="4" id="KW-1185">Reference proteome</keyword>
<protein>
    <submittedName>
        <fullName evidence="3">Uncharacterized conserved protein, contains GH25 family domain</fullName>
    </submittedName>
</protein>
<dbReference type="InterPro" id="IPR019613">
    <property type="entry name" value="DUF4198"/>
</dbReference>
<evidence type="ECO:0000313" key="4">
    <source>
        <dbReference type="Proteomes" id="UP000199230"/>
    </source>
</evidence>
<evidence type="ECO:0000313" key="3">
    <source>
        <dbReference type="EMBL" id="SDY96570.1"/>
    </source>
</evidence>
<reference evidence="3 4" key="1">
    <citation type="submission" date="2016-10" db="EMBL/GenBank/DDBJ databases">
        <authorList>
            <person name="de Groot N.N."/>
        </authorList>
    </citation>
    <scope>NUCLEOTIDE SEQUENCE [LARGE SCALE GENOMIC DNA]</scope>
    <source>
        <strain evidence="3 4">APO</strain>
    </source>
</reference>
<dbReference type="STRING" id="159292.SAMN05192546_10631"/>
<dbReference type="Pfam" id="PF10670">
    <property type="entry name" value="DUF4198"/>
    <property type="match status" value="1"/>
</dbReference>
<dbReference type="RefSeq" id="WP_176968349.1">
    <property type="nucleotide sequence ID" value="NZ_FNPV01000006.1"/>
</dbReference>
<keyword evidence="1" id="KW-1133">Transmembrane helix</keyword>
<organism evidence="3 4">
    <name type="scientific">Tindallia californiensis</name>
    <dbReference type="NCBI Taxonomy" id="159292"/>
    <lineage>
        <taxon>Bacteria</taxon>
        <taxon>Bacillati</taxon>
        <taxon>Bacillota</taxon>
        <taxon>Clostridia</taxon>
        <taxon>Peptostreptococcales</taxon>
        <taxon>Tindalliaceae</taxon>
        <taxon>Tindallia</taxon>
    </lineage>
</organism>